<accession>A0A4Y2K138</accession>
<evidence type="ECO:0000313" key="3">
    <source>
        <dbReference type="Proteomes" id="UP000499080"/>
    </source>
</evidence>
<dbReference type="Proteomes" id="UP000499080">
    <property type="component" value="Unassembled WGS sequence"/>
</dbReference>
<proteinExistence type="predicted"/>
<protein>
    <submittedName>
        <fullName evidence="2">Uncharacterized protein</fullName>
    </submittedName>
</protein>
<dbReference type="EMBL" id="BGPR01004067">
    <property type="protein sequence ID" value="GBM95539.1"/>
    <property type="molecule type" value="Genomic_DNA"/>
</dbReference>
<evidence type="ECO:0000256" key="1">
    <source>
        <dbReference type="SAM" id="MobiDB-lite"/>
    </source>
</evidence>
<feature type="region of interest" description="Disordered" evidence="1">
    <location>
        <begin position="80"/>
        <end position="108"/>
    </location>
</feature>
<name>A0A4Y2K138_ARAVE</name>
<gene>
    <name evidence="2" type="ORF">AVEN_244260_1</name>
</gene>
<organism evidence="2 3">
    <name type="scientific">Araneus ventricosus</name>
    <name type="common">Orbweaver spider</name>
    <name type="synonym">Epeira ventricosa</name>
    <dbReference type="NCBI Taxonomy" id="182803"/>
    <lineage>
        <taxon>Eukaryota</taxon>
        <taxon>Metazoa</taxon>
        <taxon>Ecdysozoa</taxon>
        <taxon>Arthropoda</taxon>
        <taxon>Chelicerata</taxon>
        <taxon>Arachnida</taxon>
        <taxon>Araneae</taxon>
        <taxon>Araneomorphae</taxon>
        <taxon>Entelegynae</taxon>
        <taxon>Araneoidea</taxon>
        <taxon>Araneidae</taxon>
        <taxon>Araneus</taxon>
    </lineage>
</organism>
<evidence type="ECO:0000313" key="2">
    <source>
        <dbReference type="EMBL" id="GBM95539.1"/>
    </source>
</evidence>
<keyword evidence="3" id="KW-1185">Reference proteome</keyword>
<sequence>MDIDHNVPIERLFRFSSHLEMYPELHGNIHAICFTLDNSAVAIQVAMEGIRAYRNLSGEELKTGAIVNYPSHHAMVDKPAVEDSNPLKNDGVSEGSSRLPIERDHSREPPTVRAVSTFCALQTIIIAVKVIHLSTVIMTIKDGKSKYSHALQQISNLLVIELRSMEAF</sequence>
<dbReference type="OrthoDB" id="6430157at2759"/>
<reference evidence="2 3" key="1">
    <citation type="journal article" date="2019" name="Sci. Rep.">
        <title>Orb-weaving spider Araneus ventricosus genome elucidates the spidroin gene catalogue.</title>
        <authorList>
            <person name="Kono N."/>
            <person name="Nakamura H."/>
            <person name="Ohtoshi R."/>
            <person name="Moran D.A.P."/>
            <person name="Shinohara A."/>
            <person name="Yoshida Y."/>
            <person name="Fujiwara M."/>
            <person name="Mori M."/>
            <person name="Tomita M."/>
            <person name="Arakawa K."/>
        </authorList>
    </citation>
    <scope>NUCLEOTIDE SEQUENCE [LARGE SCALE GENOMIC DNA]</scope>
</reference>
<dbReference type="AlphaFoldDB" id="A0A4Y2K138"/>
<comment type="caution">
    <text evidence="2">The sequence shown here is derived from an EMBL/GenBank/DDBJ whole genome shotgun (WGS) entry which is preliminary data.</text>
</comment>